<accession>A0A6C0LDU5</accession>
<evidence type="ECO:0008006" key="2">
    <source>
        <dbReference type="Google" id="ProtNLM"/>
    </source>
</evidence>
<reference evidence="1" key="1">
    <citation type="journal article" date="2020" name="Nature">
        <title>Giant virus diversity and host interactions through global metagenomics.</title>
        <authorList>
            <person name="Schulz F."/>
            <person name="Roux S."/>
            <person name="Paez-Espino D."/>
            <person name="Jungbluth S."/>
            <person name="Walsh D.A."/>
            <person name="Denef V.J."/>
            <person name="McMahon K.D."/>
            <person name="Konstantinidis K.T."/>
            <person name="Eloe-Fadrosh E.A."/>
            <person name="Kyrpides N.C."/>
            <person name="Woyke T."/>
        </authorList>
    </citation>
    <scope>NUCLEOTIDE SEQUENCE</scope>
    <source>
        <strain evidence="1">GVMAG-M-3300027770-73</strain>
    </source>
</reference>
<dbReference type="AlphaFoldDB" id="A0A6C0LDU5"/>
<organism evidence="1">
    <name type="scientific">viral metagenome</name>
    <dbReference type="NCBI Taxonomy" id="1070528"/>
    <lineage>
        <taxon>unclassified sequences</taxon>
        <taxon>metagenomes</taxon>
        <taxon>organismal metagenomes</taxon>
    </lineage>
</organism>
<protein>
    <recommendedName>
        <fullName evidence="2">MYM-type domain-containing protein</fullName>
    </recommendedName>
</protein>
<name>A0A6C0LDU5_9ZZZZ</name>
<proteinExistence type="predicted"/>
<dbReference type="EMBL" id="MN740473">
    <property type="protein sequence ID" value="QHU28627.1"/>
    <property type="molecule type" value="Genomic_DNA"/>
</dbReference>
<evidence type="ECO:0000313" key="1">
    <source>
        <dbReference type="EMBL" id="QHU28627.1"/>
    </source>
</evidence>
<sequence length="381" mass="43867">MAETPIAVVKPKRGRRSKKELEAIALVAQQNVIVENNTIINSIDSNNIELNIVNSEIEAQEKIEEFVSTEIVSISIKEENTVLKATARKRGRKPKGGKIIQNTNLIIAPSETKPNVILHLKCCSNDLQSIGFHESNFSASNIESFNFDTSKNELSYEIVSCSPFDIKDASNDVKDFFTSTHSHECLDDTKDIWKKLKILEQNLHKNNISDKKSACFWCSYDFDNPPIYIPKYFIKDSYHVYGCFCTPECAVAHLMEENIDSSIKFERYHLINHIYSKIYDYKKNIKPAPNPHYMLEKFYGNLTIQEFRSLLNTERLFLIVDKPLTRILPEFHEDNDDFIINNKIIPSNNYQVKKTPAITQKKPQTKNNIMSEKFGFSTTSF</sequence>